<dbReference type="SUPFAM" id="SSF51905">
    <property type="entry name" value="FAD/NAD(P)-binding domain"/>
    <property type="match status" value="1"/>
</dbReference>
<protein>
    <recommendedName>
        <fullName evidence="3">Flavoprotein</fullName>
    </recommendedName>
</protein>
<reference evidence="1 2" key="1">
    <citation type="submission" date="2016-08" db="EMBL/GenBank/DDBJ databases">
        <authorList>
            <person name="Seilhamer J.J."/>
        </authorList>
    </citation>
    <scope>NUCLEOTIDE SEQUENCE [LARGE SCALE GENOMIC DNA]</scope>
    <source>
        <strain evidence="1 2">ANC 4874</strain>
    </source>
</reference>
<evidence type="ECO:0008006" key="3">
    <source>
        <dbReference type="Google" id="ProtNLM"/>
    </source>
</evidence>
<dbReference type="AlphaFoldDB" id="A0A1C4GUZ6"/>
<proteinExistence type="predicted"/>
<evidence type="ECO:0000313" key="1">
    <source>
        <dbReference type="EMBL" id="SCC71685.1"/>
    </source>
</evidence>
<dbReference type="InterPro" id="IPR036188">
    <property type="entry name" value="FAD/NAD-bd_sf"/>
</dbReference>
<dbReference type="Proteomes" id="UP000243661">
    <property type="component" value="Unassembled WGS sequence"/>
</dbReference>
<evidence type="ECO:0000313" key="2">
    <source>
        <dbReference type="Proteomes" id="UP000243661"/>
    </source>
</evidence>
<dbReference type="InterPro" id="IPR051209">
    <property type="entry name" value="FAD-bind_Monooxygenase_sf"/>
</dbReference>
<name>A0A1C4GUZ6_9GAMM</name>
<accession>A0A1C4GUZ6</accession>
<dbReference type="OrthoDB" id="6716560at2"/>
<dbReference type="PANTHER" id="PTHR42877:SF4">
    <property type="entry name" value="FAD_NAD(P)-BINDING DOMAIN-CONTAINING PROTEIN-RELATED"/>
    <property type="match status" value="1"/>
</dbReference>
<organism evidence="1 2">
    <name type="scientific">Acinetobacter albensis</name>
    <dbReference type="NCBI Taxonomy" id="1673609"/>
    <lineage>
        <taxon>Bacteria</taxon>
        <taxon>Pseudomonadati</taxon>
        <taxon>Pseudomonadota</taxon>
        <taxon>Gammaproteobacteria</taxon>
        <taxon>Moraxellales</taxon>
        <taxon>Moraxellaceae</taxon>
        <taxon>Acinetobacter</taxon>
    </lineage>
</organism>
<dbReference type="RefSeq" id="WP_092719067.1">
    <property type="nucleotide sequence ID" value="NZ_FMBK01000005.1"/>
</dbReference>
<gene>
    <name evidence="1" type="ORF">GA0116959_105104</name>
</gene>
<sequence>MVDKRKNALDGFFQNSPDFFNKFTGNVIRAEDLKSFDFSTFNVAIIGANQYMVTHLEQLCNSAQSIKVFQITPHFVLPRTEKGIHKLLSHPLIIKNRRLFNNRVKSLLAIRYLESEVKNNWLKRQLMPNSASENKLFFKSDSYYRAMQHQNCQLITWPVVKITNHAIHSMDGTEHPVDIIITTY</sequence>
<dbReference type="EMBL" id="FMBK01000005">
    <property type="protein sequence ID" value="SCC71685.1"/>
    <property type="molecule type" value="Genomic_DNA"/>
</dbReference>
<dbReference type="PANTHER" id="PTHR42877">
    <property type="entry name" value="L-ORNITHINE N(5)-MONOOXYGENASE-RELATED"/>
    <property type="match status" value="1"/>
</dbReference>